<feature type="compositionally biased region" description="Polar residues" evidence="1">
    <location>
        <begin position="233"/>
        <end position="243"/>
    </location>
</feature>
<organism evidence="2 3">
    <name type="scientific">Lasiosphaeria hispida</name>
    <dbReference type="NCBI Taxonomy" id="260671"/>
    <lineage>
        <taxon>Eukaryota</taxon>
        <taxon>Fungi</taxon>
        <taxon>Dikarya</taxon>
        <taxon>Ascomycota</taxon>
        <taxon>Pezizomycotina</taxon>
        <taxon>Sordariomycetes</taxon>
        <taxon>Sordariomycetidae</taxon>
        <taxon>Sordariales</taxon>
        <taxon>Lasiosphaeriaceae</taxon>
        <taxon>Lasiosphaeria</taxon>
    </lineage>
</organism>
<feature type="compositionally biased region" description="Basic and acidic residues" evidence="1">
    <location>
        <begin position="109"/>
        <end position="118"/>
    </location>
</feature>
<dbReference type="EMBL" id="JAUIQD010000007">
    <property type="protein sequence ID" value="KAK3344154.1"/>
    <property type="molecule type" value="Genomic_DNA"/>
</dbReference>
<accession>A0AAJ0H9F4</accession>
<dbReference type="AlphaFoldDB" id="A0AAJ0H9F4"/>
<reference evidence="2" key="2">
    <citation type="submission" date="2023-06" db="EMBL/GenBank/DDBJ databases">
        <authorList>
            <consortium name="Lawrence Berkeley National Laboratory"/>
            <person name="Haridas S."/>
            <person name="Hensen N."/>
            <person name="Bonometti L."/>
            <person name="Westerberg I."/>
            <person name="Brannstrom I.O."/>
            <person name="Guillou S."/>
            <person name="Cros-Aarteil S."/>
            <person name="Calhoun S."/>
            <person name="Kuo A."/>
            <person name="Mondo S."/>
            <person name="Pangilinan J."/>
            <person name="Riley R."/>
            <person name="Labutti K."/>
            <person name="Andreopoulos B."/>
            <person name="Lipzen A."/>
            <person name="Chen C."/>
            <person name="Yanf M."/>
            <person name="Daum C."/>
            <person name="Ng V."/>
            <person name="Clum A."/>
            <person name="Steindorff A."/>
            <person name="Ohm R."/>
            <person name="Martin F."/>
            <person name="Silar P."/>
            <person name="Natvig D."/>
            <person name="Lalanne C."/>
            <person name="Gautier V."/>
            <person name="Ament-Velasquez S.L."/>
            <person name="Kruys A."/>
            <person name="Hutchinson M.I."/>
            <person name="Powell A.J."/>
            <person name="Barry K."/>
            <person name="Miller A.N."/>
            <person name="Grigoriev I.V."/>
            <person name="Debuchy R."/>
            <person name="Gladieux P."/>
            <person name="Thoren M.H."/>
            <person name="Johannesson H."/>
        </authorList>
    </citation>
    <scope>NUCLEOTIDE SEQUENCE</scope>
    <source>
        <strain evidence="2">CBS 955.72</strain>
    </source>
</reference>
<feature type="compositionally biased region" description="Pro residues" evidence="1">
    <location>
        <begin position="152"/>
        <end position="170"/>
    </location>
</feature>
<comment type="caution">
    <text evidence="2">The sequence shown here is derived from an EMBL/GenBank/DDBJ whole genome shotgun (WGS) entry which is preliminary data.</text>
</comment>
<feature type="compositionally biased region" description="Basic and acidic residues" evidence="1">
    <location>
        <begin position="277"/>
        <end position="289"/>
    </location>
</feature>
<dbReference type="Pfam" id="PF13094">
    <property type="entry name" value="CENP-Q"/>
    <property type="match status" value="1"/>
</dbReference>
<proteinExistence type="predicted"/>
<evidence type="ECO:0000256" key="1">
    <source>
        <dbReference type="SAM" id="MobiDB-lite"/>
    </source>
</evidence>
<name>A0AAJ0H9F4_9PEZI</name>
<sequence length="582" mass="63198">MTDSSRPKKRGRLARSSTAEPTEDENTAEAPPRKRVRAAAPEGAEEQGGPGKPAKPTANPPKKGPQEKPGGDDTAGSSIRRSKRDRRSADDNPWWNSNLNKTSPSAAQPEKKAAEQPVKKPQIPSKEKPDKPVAKSAPQKPSKEIPNKTTAKPPPQKAARTDPPPEPTNRPPRGENAAEPAVRRSARDRRSADDNPWWSSHPGESSPKDAQPEQTSGGPKEKKRGRPSLGEVSVSQAQNSVTQERAAKPGKRGLGRPSLNAKPDGPSPKPNRQPSRRTSDKPAASEKPRKSGPRSSGGPAPENRRRSNMSEPSGPADPAPAPAPKYRHLASRTRQIPRATISAKWTTLDDASAAAVDAIVTDAARPVLFRLRDRDARHQQAQKILRLFASRLQSKLRRGMPFPPPTAGVAKQGAVGPSHELELDFERTVDAIQGLEKTLDPLLHSVALLEAEQEREEAALEREYKLLKTLEANARAEARGWRERGKRDHVLAPERRVVEEGREEEVLGTVRTEGPGAGVFTDLKEQDLVALSQQIGSHMESMKGNLQQINGVLPAIAKSKAALQGVLHQYLDPVQYDQAVLG</sequence>
<keyword evidence="3" id="KW-1185">Reference proteome</keyword>
<feature type="compositionally biased region" description="Polar residues" evidence="1">
    <location>
        <begin position="94"/>
        <end position="106"/>
    </location>
</feature>
<evidence type="ECO:0000313" key="3">
    <source>
        <dbReference type="Proteomes" id="UP001275084"/>
    </source>
</evidence>
<gene>
    <name evidence="2" type="ORF">B0T25DRAFT_573114</name>
</gene>
<feature type="region of interest" description="Disordered" evidence="1">
    <location>
        <begin position="1"/>
        <end position="325"/>
    </location>
</feature>
<protein>
    <submittedName>
        <fullName evidence="2">CENP-Q, a CENPA-CAD centromere complex subunit-domain-containing protein</fullName>
    </submittedName>
</protein>
<evidence type="ECO:0000313" key="2">
    <source>
        <dbReference type="EMBL" id="KAK3344154.1"/>
    </source>
</evidence>
<dbReference type="InterPro" id="IPR025212">
    <property type="entry name" value="CAD_CENP-Q"/>
</dbReference>
<dbReference type="Proteomes" id="UP001275084">
    <property type="component" value="Unassembled WGS sequence"/>
</dbReference>
<reference evidence="2" key="1">
    <citation type="journal article" date="2023" name="Mol. Phylogenet. Evol.">
        <title>Genome-scale phylogeny and comparative genomics of the fungal order Sordariales.</title>
        <authorList>
            <person name="Hensen N."/>
            <person name="Bonometti L."/>
            <person name="Westerberg I."/>
            <person name="Brannstrom I.O."/>
            <person name="Guillou S."/>
            <person name="Cros-Aarteil S."/>
            <person name="Calhoun S."/>
            <person name="Haridas S."/>
            <person name="Kuo A."/>
            <person name="Mondo S."/>
            <person name="Pangilinan J."/>
            <person name="Riley R."/>
            <person name="LaButti K."/>
            <person name="Andreopoulos B."/>
            <person name="Lipzen A."/>
            <person name="Chen C."/>
            <person name="Yan M."/>
            <person name="Daum C."/>
            <person name="Ng V."/>
            <person name="Clum A."/>
            <person name="Steindorff A."/>
            <person name="Ohm R.A."/>
            <person name="Martin F."/>
            <person name="Silar P."/>
            <person name="Natvig D.O."/>
            <person name="Lalanne C."/>
            <person name="Gautier V."/>
            <person name="Ament-Velasquez S.L."/>
            <person name="Kruys A."/>
            <person name="Hutchinson M.I."/>
            <person name="Powell A.J."/>
            <person name="Barry K."/>
            <person name="Miller A.N."/>
            <person name="Grigoriev I.V."/>
            <person name="Debuchy R."/>
            <person name="Gladieux P."/>
            <person name="Hiltunen Thoren M."/>
            <person name="Johannesson H."/>
        </authorList>
    </citation>
    <scope>NUCLEOTIDE SEQUENCE</scope>
    <source>
        <strain evidence="2">CBS 955.72</strain>
    </source>
</reference>